<proteinExistence type="predicted"/>
<feature type="non-terminal residue" evidence="1">
    <location>
        <position position="36"/>
    </location>
</feature>
<evidence type="ECO:0000313" key="1">
    <source>
        <dbReference type="EMBL" id="SVD81509.1"/>
    </source>
</evidence>
<dbReference type="AlphaFoldDB" id="A0A382YEW5"/>
<dbReference type="EMBL" id="UINC01175071">
    <property type="protein sequence ID" value="SVD81509.1"/>
    <property type="molecule type" value="Genomic_DNA"/>
</dbReference>
<sequence>MRNLWFRNVAATTIFFLFDYKGKFLDYGGGYGVFVR</sequence>
<protein>
    <submittedName>
        <fullName evidence="1">Uncharacterized protein</fullName>
    </submittedName>
</protein>
<accession>A0A382YEW5</accession>
<organism evidence="1">
    <name type="scientific">marine metagenome</name>
    <dbReference type="NCBI Taxonomy" id="408172"/>
    <lineage>
        <taxon>unclassified sequences</taxon>
        <taxon>metagenomes</taxon>
        <taxon>ecological metagenomes</taxon>
    </lineage>
</organism>
<gene>
    <name evidence="1" type="ORF">METZ01_LOCUS434363</name>
</gene>
<reference evidence="1" key="1">
    <citation type="submission" date="2018-05" db="EMBL/GenBank/DDBJ databases">
        <authorList>
            <person name="Lanie J.A."/>
            <person name="Ng W.-L."/>
            <person name="Kazmierczak K.M."/>
            <person name="Andrzejewski T.M."/>
            <person name="Davidsen T.M."/>
            <person name="Wayne K.J."/>
            <person name="Tettelin H."/>
            <person name="Glass J.I."/>
            <person name="Rusch D."/>
            <person name="Podicherti R."/>
            <person name="Tsui H.-C.T."/>
            <person name="Winkler M.E."/>
        </authorList>
    </citation>
    <scope>NUCLEOTIDE SEQUENCE</scope>
</reference>
<name>A0A382YEW5_9ZZZZ</name>